<proteinExistence type="inferred from homology"/>
<dbReference type="SMART" id="SM00987">
    <property type="entry name" value="UreE_C"/>
    <property type="match status" value="1"/>
</dbReference>
<dbReference type="AlphaFoldDB" id="A0A1Y3PFJ7"/>
<keyword evidence="5" id="KW-0004">4Fe-4S</keyword>
<dbReference type="Gene3D" id="3.40.470.10">
    <property type="entry name" value="Uracil-DNA glycosylase-like domain"/>
    <property type="match status" value="1"/>
</dbReference>
<evidence type="ECO:0000256" key="2">
    <source>
        <dbReference type="ARBA" id="ARBA00006521"/>
    </source>
</evidence>
<dbReference type="SUPFAM" id="SSF52141">
    <property type="entry name" value="Uracil-DNA glycosylase-like"/>
    <property type="match status" value="1"/>
</dbReference>
<keyword evidence="9" id="KW-0408">Iron</keyword>
<keyword evidence="7" id="KW-0227">DNA damage</keyword>
<evidence type="ECO:0000256" key="10">
    <source>
        <dbReference type="ARBA" id="ARBA00023014"/>
    </source>
</evidence>
<dbReference type="Pfam" id="PF03167">
    <property type="entry name" value="UDG"/>
    <property type="match status" value="1"/>
</dbReference>
<evidence type="ECO:0000256" key="6">
    <source>
        <dbReference type="ARBA" id="ARBA00022723"/>
    </source>
</evidence>
<feature type="domain" description="Uracil-DNA glycosylase-like" evidence="12">
    <location>
        <begin position="35"/>
        <end position="181"/>
    </location>
</feature>
<organism evidence="13 14">
    <name type="scientific">Bacillus thermozeamaize</name>
    <dbReference type="NCBI Taxonomy" id="230954"/>
    <lineage>
        <taxon>Bacteria</taxon>
        <taxon>Bacillati</taxon>
        <taxon>Bacillota</taxon>
        <taxon>Bacilli</taxon>
        <taxon>Bacillales</taxon>
        <taxon>Bacillaceae</taxon>
        <taxon>Bacillus</taxon>
    </lineage>
</organism>
<protein>
    <recommendedName>
        <fullName evidence="4">Type-4 uracil-DNA glycosylase</fullName>
        <ecNumber evidence="3">3.2.2.27</ecNumber>
    </recommendedName>
</protein>
<keyword evidence="11" id="KW-0234">DNA repair</keyword>
<accession>A0A1Y3PFJ7</accession>
<evidence type="ECO:0000256" key="4">
    <source>
        <dbReference type="ARBA" id="ARBA00019403"/>
    </source>
</evidence>
<evidence type="ECO:0000256" key="11">
    <source>
        <dbReference type="ARBA" id="ARBA00023204"/>
    </source>
</evidence>
<evidence type="ECO:0000256" key="3">
    <source>
        <dbReference type="ARBA" id="ARBA00012030"/>
    </source>
</evidence>
<sequence length="193" mass="21729">MQEGRSKEELLQSLARYYHQCQRCPLHRGRTQVVFGVGNPHSPLMFVGEGPGEQEDLQGQPFVGRAGQLLTKMLAAIHLRREDVYITNIVKCRPPGNRTPTDEEMAACIPILRQQFAIIRPRILVTLGAAATRAIIDPKARITQIRGQWVERGGVKMIATYHPAYLLRNPAKKVEAWEDLQAIRAAYDALHQS</sequence>
<evidence type="ECO:0000256" key="5">
    <source>
        <dbReference type="ARBA" id="ARBA00022485"/>
    </source>
</evidence>
<evidence type="ECO:0000256" key="8">
    <source>
        <dbReference type="ARBA" id="ARBA00022801"/>
    </source>
</evidence>
<dbReference type="EMBL" id="LZRT01000094">
    <property type="protein sequence ID" value="OUM86121.1"/>
    <property type="molecule type" value="Genomic_DNA"/>
</dbReference>
<dbReference type="PANTHER" id="PTHR33693:SF1">
    <property type="entry name" value="TYPE-4 URACIL-DNA GLYCOSYLASE"/>
    <property type="match status" value="1"/>
</dbReference>
<evidence type="ECO:0000313" key="14">
    <source>
        <dbReference type="Proteomes" id="UP000196475"/>
    </source>
</evidence>
<dbReference type="InterPro" id="IPR036895">
    <property type="entry name" value="Uracil-DNA_glycosylase-like_sf"/>
</dbReference>
<evidence type="ECO:0000256" key="1">
    <source>
        <dbReference type="ARBA" id="ARBA00001400"/>
    </source>
</evidence>
<comment type="similarity">
    <text evidence="2">Belongs to the uracil-DNA glycosylase (UDG) superfamily. Type 4 (UDGa) family.</text>
</comment>
<comment type="caution">
    <text evidence="13">The sequence shown here is derived from an EMBL/GenBank/DDBJ whole genome shotgun (WGS) entry which is preliminary data.</text>
</comment>
<dbReference type="Proteomes" id="UP000196475">
    <property type="component" value="Unassembled WGS sequence"/>
</dbReference>
<dbReference type="GO" id="GO:0051539">
    <property type="term" value="F:4 iron, 4 sulfur cluster binding"/>
    <property type="evidence" value="ECO:0007669"/>
    <property type="project" value="UniProtKB-KW"/>
</dbReference>
<evidence type="ECO:0000256" key="9">
    <source>
        <dbReference type="ARBA" id="ARBA00023004"/>
    </source>
</evidence>
<evidence type="ECO:0000313" key="13">
    <source>
        <dbReference type="EMBL" id="OUM86121.1"/>
    </source>
</evidence>
<evidence type="ECO:0000259" key="12">
    <source>
        <dbReference type="SMART" id="SM00986"/>
    </source>
</evidence>
<keyword evidence="8" id="KW-0378">Hydrolase</keyword>
<comment type="catalytic activity">
    <reaction evidence="1">
        <text>Hydrolyzes single-stranded DNA or mismatched double-stranded DNA and polynucleotides, releasing free uracil.</text>
        <dbReference type="EC" id="3.2.2.27"/>
    </reaction>
</comment>
<dbReference type="CDD" id="cd10030">
    <property type="entry name" value="UDG-F4_TTUDGA_SPO1dp_like"/>
    <property type="match status" value="1"/>
</dbReference>
<dbReference type="GO" id="GO:0046872">
    <property type="term" value="F:metal ion binding"/>
    <property type="evidence" value="ECO:0007669"/>
    <property type="project" value="UniProtKB-KW"/>
</dbReference>
<dbReference type="EC" id="3.2.2.27" evidence="3"/>
<gene>
    <name evidence="13" type="ORF">BAA01_01985</name>
</gene>
<dbReference type="InterPro" id="IPR051536">
    <property type="entry name" value="UDG_Type-4/5"/>
</dbReference>
<dbReference type="InterPro" id="IPR005273">
    <property type="entry name" value="Ura-DNA_glyco_family4"/>
</dbReference>
<reference evidence="14" key="1">
    <citation type="submission" date="2016-06" db="EMBL/GenBank/DDBJ databases">
        <authorList>
            <person name="Nascimento L."/>
            <person name="Pereira R.V."/>
            <person name="Martins L.F."/>
            <person name="Quaggio R.B."/>
            <person name="Silva A.M."/>
            <person name="Setubal J.C."/>
        </authorList>
    </citation>
    <scope>NUCLEOTIDE SEQUENCE [LARGE SCALE GENOMIC DNA]</scope>
</reference>
<dbReference type="PANTHER" id="PTHR33693">
    <property type="entry name" value="TYPE-5 URACIL-DNA GLYCOSYLASE"/>
    <property type="match status" value="1"/>
</dbReference>
<dbReference type="SMART" id="SM00986">
    <property type="entry name" value="UDG"/>
    <property type="match status" value="1"/>
</dbReference>
<dbReference type="GO" id="GO:0004844">
    <property type="term" value="F:uracil DNA N-glycosylase activity"/>
    <property type="evidence" value="ECO:0007669"/>
    <property type="project" value="UniProtKB-EC"/>
</dbReference>
<evidence type="ECO:0000256" key="7">
    <source>
        <dbReference type="ARBA" id="ARBA00022763"/>
    </source>
</evidence>
<dbReference type="NCBIfam" id="TIGR00758">
    <property type="entry name" value="UDG_fam4"/>
    <property type="match status" value="1"/>
</dbReference>
<dbReference type="InterPro" id="IPR005122">
    <property type="entry name" value="Uracil-DNA_glycosylase-like"/>
</dbReference>
<name>A0A1Y3PFJ7_9BACI</name>
<keyword evidence="10" id="KW-0411">Iron-sulfur</keyword>
<dbReference type="GO" id="GO:0006281">
    <property type="term" value="P:DNA repair"/>
    <property type="evidence" value="ECO:0007669"/>
    <property type="project" value="UniProtKB-KW"/>
</dbReference>
<keyword evidence="6" id="KW-0479">Metal-binding</keyword>